<dbReference type="EMBL" id="CAJNOE010000302">
    <property type="protein sequence ID" value="CAF1132546.1"/>
    <property type="molecule type" value="Genomic_DNA"/>
</dbReference>
<dbReference type="PANTHER" id="PTHR13132">
    <property type="entry name" value="ALPHA- 1,6 -FUCOSYLTRANSFERASE"/>
    <property type="match status" value="1"/>
</dbReference>
<evidence type="ECO:0000259" key="2">
    <source>
        <dbReference type="Pfam" id="PF19745"/>
    </source>
</evidence>
<dbReference type="InterPro" id="IPR045573">
    <property type="entry name" value="Fut8_N_cat"/>
</dbReference>
<evidence type="ECO:0000313" key="4">
    <source>
        <dbReference type="EMBL" id="CAF3746806.1"/>
    </source>
</evidence>
<dbReference type="Pfam" id="PF19745">
    <property type="entry name" value="FUT8_N_cat"/>
    <property type="match status" value="1"/>
</dbReference>
<evidence type="ECO:0000256" key="1">
    <source>
        <dbReference type="SAM" id="Phobius"/>
    </source>
</evidence>
<keyword evidence="1" id="KW-0812">Transmembrane</keyword>
<feature type="transmembrane region" description="Helical" evidence="1">
    <location>
        <begin position="20"/>
        <end position="37"/>
    </location>
</feature>
<sequence>MASSILKTMHNQQRTSIVKFCFLILIFVVCFVISVIISSDQNQTKSKVEQRSTPDKVKIKNLFPHHNSTHLWSMPFADDKYFQLARLLPCRSINYTGGPGVNQINSCDYSSTNEFSLENTLKTQKWLYEHQHPTNCSNKRFAIIRTYALSGFGSTIHQVVWAFGAALAQDRIAVYETPGHWLYGTCSSGTPDCFFLPITNCSIPSKVDGNQTIHINADVGHWSSPVHPPIFQNRTFNWYRAQLLFYLLRYKPEILTHAQNTIAQYFKPSAIELHHPFIALYVRRSDKVTGREMSQAYSLKQYFDLFDADARKANIKNIYINSEDQQVFSEFIQLNKEKNGYYNLLSIQARKNVVFGSLTRMPQKEREQVVLEFLTDLYIEANADLHAGTLTSNWCRLVDEMRLTLGKISPYYTPENRYLLDM</sequence>
<dbReference type="Proteomes" id="UP000663860">
    <property type="component" value="Unassembled WGS sequence"/>
</dbReference>
<dbReference type="EMBL" id="CAJOBB010000765">
    <property type="protein sequence ID" value="CAF3746806.1"/>
    <property type="molecule type" value="Genomic_DNA"/>
</dbReference>
<dbReference type="PANTHER" id="PTHR13132:SF29">
    <property type="entry name" value="ALPHA-(1,6)-FUCOSYLTRANSFERASE"/>
    <property type="match status" value="1"/>
</dbReference>
<feature type="domain" description="Alpha-(1,6)-fucosyltransferase N- and catalytic" evidence="2">
    <location>
        <begin position="235"/>
        <end position="403"/>
    </location>
</feature>
<evidence type="ECO:0000313" key="3">
    <source>
        <dbReference type="EMBL" id="CAF1132546.1"/>
    </source>
</evidence>
<accession>A0A814RDN3</accession>
<dbReference type="AlphaFoldDB" id="A0A814RDN3"/>
<dbReference type="Gene3D" id="3.40.50.11350">
    <property type="match status" value="1"/>
</dbReference>
<gene>
    <name evidence="3" type="ORF">IZO911_LOCUS24770</name>
    <name evidence="4" type="ORF">KXQ929_LOCUS13999</name>
</gene>
<name>A0A814RDN3_9BILA</name>
<organism evidence="3 5">
    <name type="scientific">Adineta steineri</name>
    <dbReference type="NCBI Taxonomy" id="433720"/>
    <lineage>
        <taxon>Eukaryota</taxon>
        <taxon>Metazoa</taxon>
        <taxon>Spiralia</taxon>
        <taxon>Gnathifera</taxon>
        <taxon>Rotifera</taxon>
        <taxon>Eurotatoria</taxon>
        <taxon>Bdelloidea</taxon>
        <taxon>Adinetida</taxon>
        <taxon>Adinetidae</taxon>
        <taxon>Adineta</taxon>
    </lineage>
</organism>
<dbReference type="GO" id="GO:0046921">
    <property type="term" value="F:alpha-(1-&gt;6)-fucosyltransferase activity"/>
    <property type="evidence" value="ECO:0007669"/>
    <property type="project" value="TreeGrafter"/>
</dbReference>
<keyword evidence="1" id="KW-0472">Membrane</keyword>
<proteinExistence type="predicted"/>
<protein>
    <recommendedName>
        <fullName evidence="2">Alpha-(1,6)-fucosyltransferase N- and catalytic domain-containing protein</fullName>
    </recommendedName>
</protein>
<reference evidence="3" key="1">
    <citation type="submission" date="2021-02" db="EMBL/GenBank/DDBJ databases">
        <authorList>
            <person name="Nowell W R."/>
        </authorList>
    </citation>
    <scope>NUCLEOTIDE SEQUENCE</scope>
</reference>
<evidence type="ECO:0000313" key="5">
    <source>
        <dbReference type="Proteomes" id="UP000663860"/>
    </source>
</evidence>
<dbReference type="Proteomes" id="UP000663868">
    <property type="component" value="Unassembled WGS sequence"/>
</dbReference>
<comment type="caution">
    <text evidence="3">The sequence shown here is derived from an EMBL/GenBank/DDBJ whole genome shotgun (WGS) entry which is preliminary data.</text>
</comment>
<keyword evidence="1" id="KW-1133">Transmembrane helix</keyword>
<dbReference type="GO" id="GO:0006487">
    <property type="term" value="P:protein N-linked glycosylation"/>
    <property type="evidence" value="ECO:0007669"/>
    <property type="project" value="TreeGrafter"/>
</dbReference>